<dbReference type="eggNOG" id="KOG0054">
    <property type="taxonomic scope" value="Eukaryota"/>
</dbReference>
<dbReference type="OrthoDB" id="4865934at2759"/>
<evidence type="ECO:0000313" key="13">
    <source>
        <dbReference type="Proteomes" id="UP000031512"/>
    </source>
</evidence>
<dbReference type="GO" id="GO:0016887">
    <property type="term" value="F:ATP hydrolysis activity"/>
    <property type="evidence" value="ECO:0007669"/>
    <property type="project" value="InterPro"/>
</dbReference>
<dbReference type="SUPFAM" id="SSF52540">
    <property type="entry name" value="P-loop containing nucleoside triphosphate hydrolases"/>
    <property type="match status" value="2"/>
</dbReference>
<feature type="transmembrane region" description="Helical" evidence="9">
    <location>
        <begin position="447"/>
        <end position="464"/>
    </location>
</feature>
<dbReference type="GO" id="GO:0005524">
    <property type="term" value="F:ATP binding"/>
    <property type="evidence" value="ECO:0007669"/>
    <property type="project" value="UniProtKB-KW"/>
</dbReference>
<dbReference type="SUPFAM" id="SSF90123">
    <property type="entry name" value="ABC transporter transmembrane region"/>
    <property type="match status" value="1"/>
</dbReference>
<evidence type="ECO:0000313" key="12">
    <source>
        <dbReference type="EMBL" id="AFZ79281.1"/>
    </source>
</evidence>
<feature type="transmembrane region" description="Helical" evidence="9">
    <location>
        <begin position="417"/>
        <end position="435"/>
    </location>
</feature>
<reference evidence="12 13" key="1">
    <citation type="journal article" date="2012" name="BMC Genomics">
        <title>Comparative genomic analysis and phylogenetic position of Theileria equi.</title>
        <authorList>
            <person name="Kappmeyer L.S."/>
            <person name="Thiagarajan M."/>
            <person name="Herndon D.R."/>
            <person name="Ramsay J.D."/>
            <person name="Caler E."/>
            <person name="Djikeng A."/>
            <person name="Gillespie J.J."/>
            <person name="Lau A.O."/>
            <person name="Roalson E.H."/>
            <person name="Silva J.C."/>
            <person name="Silva M.G."/>
            <person name="Suarez C.E."/>
            <person name="Ueti M.W."/>
            <person name="Nene V.M."/>
            <person name="Mealey R.H."/>
            <person name="Knowles D.P."/>
            <person name="Brayton K.A."/>
        </authorList>
    </citation>
    <scope>NUCLEOTIDE SEQUENCE [LARGE SCALE GENOMIC DNA]</scope>
    <source>
        <strain evidence="12 13">WA</strain>
    </source>
</reference>
<gene>
    <name evidence="12" type="ORF">BEWA_021290</name>
</gene>
<dbReference type="SMART" id="SM00382">
    <property type="entry name" value="AAA"/>
    <property type="match status" value="2"/>
</dbReference>
<dbReference type="InterPro" id="IPR027417">
    <property type="entry name" value="P-loop_NTPase"/>
</dbReference>
<dbReference type="EC" id="1.3.1.74" evidence="12"/>
<feature type="domain" description="ABC transporter" evidence="10">
    <location>
        <begin position="537"/>
        <end position="800"/>
    </location>
</feature>
<evidence type="ECO:0000256" key="6">
    <source>
        <dbReference type="ARBA" id="ARBA00022840"/>
    </source>
</evidence>
<feature type="transmembrane region" description="Helical" evidence="9">
    <location>
        <begin position="1025"/>
        <end position="1044"/>
    </location>
</feature>
<dbReference type="InterPro" id="IPR003593">
    <property type="entry name" value="AAA+_ATPase"/>
</dbReference>
<dbReference type="PANTHER" id="PTHR24223">
    <property type="entry name" value="ATP-BINDING CASSETTE SUB-FAMILY C"/>
    <property type="match status" value="1"/>
</dbReference>
<feature type="transmembrane region" description="Helical" evidence="9">
    <location>
        <begin position="332"/>
        <end position="357"/>
    </location>
</feature>
<accession>L0AW74</accession>
<feature type="domain" description="ABC transporter" evidence="10">
    <location>
        <begin position="1272"/>
        <end position="1566"/>
    </location>
</feature>
<dbReference type="GO" id="GO:0016020">
    <property type="term" value="C:membrane"/>
    <property type="evidence" value="ECO:0007669"/>
    <property type="project" value="UniProtKB-SubCell"/>
</dbReference>
<dbReference type="InterPro" id="IPR017871">
    <property type="entry name" value="ABC_transporter-like_CS"/>
</dbReference>
<dbReference type="STRING" id="1537102.L0AW74"/>
<dbReference type="Gene3D" id="3.40.50.300">
    <property type="entry name" value="P-loop containing nucleotide triphosphate hydrolases"/>
    <property type="match status" value="2"/>
</dbReference>
<feature type="transmembrane region" description="Helical" evidence="9">
    <location>
        <begin position="186"/>
        <end position="209"/>
    </location>
</feature>
<proteinExistence type="inferred from homology"/>
<keyword evidence="7 9" id="KW-1133">Transmembrane helix</keyword>
<feature type="transmembrane region" description="Helical" evidence="9">
    <location>
        <begin position="861"/>
        <end position="885"/>
    </location>
</feature>
<feature type="transmembrane region" description="Helical" evidence="9">
    <location>
        <begin position="931"/>
        <end position="956"/>
    </location>
</feature>
<dbReference type="InterPro" id="IPR036640">
    <property type="entry name" value="ABC1_TM_sf"/>
</dbReference>
<evidence type="ECO:0000256" key="1">
    <source>
        <dbReference type="ARBA" id="ARBA00004141"/>
    </source>
</evidence>
<evidence type="ECO:0000256" key="5">
    <source>
        <dbReference type="ARBA" id="ARBA00022741"/>
    </source>
</evidence>
<dbReference type="InterPro" id="IPR003439">
    <property type="entry name" value="ABC_transporter-like_ATP-bd"/>
</dbReference>
<feature type="domain" description="ABC transmembrane type-1" evidence="11">
    <location>
        <begin position="873"/>
        <end position="1174"/>
    </location>
</feature>
<dbReference type="InterPro" id="IPR011527">
    <property type="entry name" value="ABC1_TM_dom"/>
</dbReference>
<evidence type="ECO:0000259" key="10">
    <source>
        <dbReference type="PROSITE" id="PS50893"/>
    </source>
</evidence>
<comment type="subcellular location">
    <subcellularLocation>
        <location evidence="1">Membrane</location>
        <topology evidence="1">Multi-pass membrane protein</topology>
    </subcellularLocation>
</comment>
<keyword evidence="12" id="KW-0378">Hydrolase</keyword>
<feature type="transmembrane region" description="Helical" evidence="9">
    <location>
        <begin position="1145"/>
        <end position="1170"/>
    </location>
</feature>
<evidence type="ECO:0000256" key="8">
    <source>
        <dbReference type="ARBA" id="ARBA00023136"/>
    </source>
</evidence>
<feature type="transmembrane region" description="Helical" evidence="9">
    <location>
        <begin position="1119"/>
        <end position="1139"/>
    </location>
</feature>
<dbReference type="RefSeq" id="XP_004828947.1">
    <property type="nucleotide sequence ID" value="XM_004828890.1"/>
</dbReference>
<evidence type="ECO:0000256" key="4">
    <source>
        <dbReference type="ARBA" id="ARBA00022692"/>
    </source>
</evidence>
<organism evidence="12 13">
    <name type="scientific">Theileria equi strain WA</name>
    <dbReference type="NCBI Taxonomy" id="1537102"/>
    <lineage>
        <taxon>Eukaryota</taxon>
        <taxon>Sar</taxon>
        <taxon>Alveolata</taxon>
        <taxon>Apicomplexa</taxon>
        <taxon>Aconoidasida</taxon>
        <taxon>Piroplasmida</taxon>
        <taxon>Theileriidae</taxon>
        <taxon>Theileria</taxon>
    </lineage>
</organism>
<comment type="similarity">
    <text evidence="2">Belongs to the ABC transporter superfamily. ABCC family. Conjugate transporter (TC 3.A.1.208) subfamily.</text>
</comment>
<feature type="transmembrane region" description="Helical" evidence="9">
    <location>
        <begin position="153"/>
        <end position="174"/>
    </location>
</feature>
<sequence>MSLSGIEQDVDCSIEYDNDIGPCLSKHTSVDSDHHYWESQLRLGLADISKVDEKKFRYFDDKGIFNFLFLLWVGKWTRYISSKYVEPYKLHPLPLSDQILYWQPIFSKHVSDGLFRLESCEADRANCGTGNKKLKPFKSILIRAIVLTFWKRALLGLSGIVIMNILGMSAAILVNELLKRLSKKTFDLVPIFLFIGFIAVIEPISSLFIDHFTFYLYRLAHIIQYSFSITVFQHGICYRRNYYNQVNGTDNLNMCNSVVHSCSGNSPCSKNPLLCSAQRYQNKELTPRIFSFEFIDSYYISLFFESLMTITQFLCNFVYGTILIHRQININVWPLFLVCSLFVLLMIVVEIINTFILKYVYALKDYRIAKCSETISGLHLIKKMLLDDVGHNAITEARNDELNLVILRLFMSFTNKILFTLTITIMFLVILNDFVEQLKKVSNISEINTHGLLAMLYVLLKIIYSISLLPHAIKHFTTAITSYSRISDFIKDCSPNFYISDNKFTGTTEMSVDKDKINYNIPEDVMIIFNGASFTWLHSRQEVLNPNKDQHVNLRDVDFVLKKGTIAIVTGAQGSGKTNFVKAILGDMTLVEGSMAVLPLSTNMPIFYASQDVWLQKGTIRSNITFGHRFDEELYNTVIKAVELEHDISTWEGGDMRKISEHGYSLSGGQRVRVGLARAIYAYLIFSKTNGEENNSKHSFLVVLDDSFTGLDPFVAKTIFKNLFNFNDGLLVKDDVSIVFTTSKRILDICVSSDSPDSFADISLYSIENKRIKSIGNILSFIKNKEDVDEEPVGFDLSSKAVLKNDLFGVENVIKMCESDSFTRLGRRNTVKQNYNRHVDDPKHNFDKGKKKSHSSAYRTYLIYFSAVWIPFAIFIFLTFVSTILDNIKFIFSSDLSDYIKERTTDVTTLSDLMKNHVEVKDYSDKTLKTITWVSVLVIAMSLCSMIVLTFSCIIASRKIHEYCVNSIINRRANEVKTHRTISDIITFLSSDIFLIDESLGYAISTTLVSLVETIIHLLTLCFLFPIYTLLFLVACFIIFKYIFIRYISASKNLQLAVLESTSHINSVCDSTIFGSSVYRSFKKEWEFLHSVIEHTEYNMRCNFLNKAILTWASIRSKFYFYTMNVFVLVLPVIHSRLVDKRLHLGYYGLAISLSMIVTHTFTNFMVSVARMETLMCSMKRFESFIPTGSKCTFEKRKNIHEEDLIINLSSNDSYIDKISSAEGKKSSLIKRRNMEYLSSRKTCYRFASLLFNPKINIVDVSQHISSYHVGVQLQNVFVYTSSANFGSFKGTILNNITATACASDIIGIIGRTGAGKTTLLSVLQNLAENRQGSVLLDGCDLNDIPSTVTRQIIGVLPQLPFVFRGWTVRRFIDPRKLFDDTDIESALDSCGLLKFVKNLPGGRGLDTVIIPECIDDDVPKYIKRRHSGGSNNTSTFSSHRSLTLDNLDEYYSNCNMMLSSTQLRTLSLARLVLYRHFYRLILVDEPPSENCNDINQNGANEVGIPIYELLKRYFRHCTTFITAHDANALKMCTSVWILHNGCLIGTCNRDDILFNESISKIIEKNKNLTSTT</sequence>
<keyword evidence="13" id="KW-1185">Reference proteome</keyword>
<dbReference type="PROSITE" id="PS00211">
    <property type="entry name" value="ABC_TRANSPORTER_1"/>
    <property type="match status" value="1"/>
</dbReference>
<dbReference type="EMBL" id="CP001669">
    <property type="protein sequence ID" value="AFZ79281.1"/>
    <property type="molecule type" value="Genomic_DNA"/>
</dbReference>
<feature type="transmembrane region" description="Helical" evidence="9">
    <location>
        <begin position="298"/>
        <end position="320"/>
    </location>
</feature>
<dbReference type="GO" id="GO:0032440">
    <property type="term" value="F:2-alkenal reductase [NAD(P)H] activity"/>
    <property type="evidence" value="ECO:0007669"/>
    <property type="project" value="UniProtKB-EC"/>
</dbReference>
<evidence type="ECO:0000259" key="11">
    <source>
        <dbReference type="PROSITE" id="PS50929"/>
    </source>
</evidence>
<evidence type="ECO:0000256" key="9">
    <source>
        <dbReference type="SAM" id="Phobius"/>
    </source>
</evidence>
<evidence type="ECO:0000256" key="2">
    <source>
        <dbReference type="ARBA" id="ARBA00009726"/>
    </source>
</evidence>
<feature type="transmembrane region" description="Helical" evidence="9">
    <location>
        <begin position="215"/>
        <end position="232"/>
    </location>
</feature>
<keyword evidence="4 9" id="KW-0812">Transmembrane</keyword>
<dbReference type="Pfam" id="PF00005">
    <property type="entry name" value="ABC_tran"/>
    <property type="match status" value="2"/>
</dbReference>
<dbReference type="PANTHER" id="PTHR24223:SF456">
    <property type="entry name" value="MULTIDRUG RESISTANCE-ASSOCIATED PROTEIN LETHAL(2)03659"/>
    <property type="match status" value="1"/>
</dbReference>
<keyword evidence="6 12" id="KW-0067">ATP-binding</keyword>
<evidence type="ECO:0000256" key="3">
    <source>
        <dbReference type="ARBA" id="ARBA00022448"/>
    </source>
</evidence>
<dbReference type="EC" id="3.6.3.44" evidence="12"/>
<dbReference type="Gene3D" id="1.20.1560.10">
    <property type="entry name" value="ABC transporter type 1, transmembrane domain"/>
    <property type="match status" value="2"/>
</dbReference>
<protein>
    <submittedName>
        <fullName evidence="12">ABC transporter, ATP-binding protein domain containing protein</fullName>
        <ecNumber evidence="12">1.3.1.74</ecNumber>
        <ecNumber evidence="12">3.6.3.44</ecNumber>
    </submittedName>
</protein>
<dbReference type="KEGG" id="beq:BEWA_021290"/>
<dbReference type="Proteomes" id="UP000031512">
    <property type="component" value="Chromosome 1"/>
</dbReference>
<dbReference type="VEuPathDB" id="PiroplasmaDB:BEWA_021290"/>
<dbReference type="Pfam" id="PF00664">
    <property type="entry name" value="ABC_membrane"/>
    <property type="match status" value="1"/>
</dbReference>
<keyword evidence="12" id="KW-0560">Oxidoreductase</keyword>
<dbReference type="PROSITE" id="PS50929">
    <property type="entry name" value="ABC_TM1F"/>
    <property type="match status" value="1"/>
</dbReference>
<dbReference type="PROSITE" id="PS50893">
    <property type="entry name" value="ABC_TRANSPORTER_2"/>
    <property type="match status" value="2"/>
</dbReference>
<dbReference type="InterPro" id="IPR050173">
    <property type="entry name" value="ABC_transporter_C-like"/>
</dbReference>
<evidence type="ECO:0000256" key="7">
    <source>
        <dbReference type="ARBA" id="ARBA00022989"/>
    </source>
</evidence>
<dbReference type="GeneID" id="15803862"/>
<keyword evidence="3" id="KW-0813">Transport</keyword>
<keyword evidence="8 9" id="KW-0472">Membrane</keyword>
<keyword evidence="5" id="KW-0547">Nucleotide-binding</keyword>
<dbReference type="GO" id="GO:0140359">
    <property type="term" value="F:ABC-type transporter activity"/>
    <property type="evidence" value="ECO:0007669"/>
    <property type="project" value="InterPro"/>
</dbReference>
<name>L0AW74_THEEQ</name>